<comment type="caution">
    <text evidence="15">The sequence shown here is derived from an EMBL/GenBank/DDBJ whole genome shotgun (WGS) entry which is preliminary data.</text>
</comment>
<keyword evidence="7 12" id="KW-0067">ATP-binding</keyword>
<proteinExistence type="predicted"/>
<keyword evidence="9 13" id="KW-0472">Membrane</keyword>
<feature type="binding site" evidence="12">
    <location>
        <position position="113"/>
    </location>
    <ligand>
        <name>ATP</name>
        <dbReference type="ChEBI" id="CHEBI:30616"/>
    </ligand>
</feature>
<dbReference type="Gene3D" id="3.30.200.20">
    <property type="entry name" value="Phosphorylase Kinase, domain 1"/>
    <property type="match status" value="1"/>
</dbReference>
<dbReference type="PANTHER" id="PTHR47982:SF20">
    <property type="entry name" value="NON-SPECIFIC SERINE_THREONINE PROTEIN KINASE"/>
    <property type="match status" value="1"/>
</dbReference>
<dbReference type="Proteomes" id="UP001412067">
    <property type="component" value="Unassembled WGS sequence"/>
</dbReference>
<name>A0ABR2MT99_9ASPA</name>
<gene>
    <name evidence="15" type="primary">ANX1</name>
    <name evidence="15" type="ORF">KSP40_PGU012102</name>
</gene>
<dbReference type="InterPro" id="IPR000719">
    <property type="entry name" value="Prot_kinase_dom"/>
</dbReference>
<reference evidence="15 16" key="1">
    <citation type="journal article" date="2022" name="Nat. Plants">
        <title>Genomes of leafy and leafless Platanthera orchids illuminate the evolution of mycoheterotrophy.</title>
        <authorList>
            <person name="Li M.H."/>
            <person name="Liu K.W."/>
            <person name="Li Z."/>
            <person name="Lu H.C."/>
            <person name="Ye Q.L."/>
            <person name="Zhang D."/>
            <person name="Wang J.Y."/>
            <person name="Li Y.F."/>
            <person name="Zhong Z.M."/>
            <person name="Liu X."/>
            <person name="Yu X."/>
            <person name="Liu D.K."/>
            <person name="Tu X.D."/>
            <person name="Liu B."/>
            <person name="Hao Y."/>
            <person name="Liao X.Y."/>
            <person name="Jiang Y.T."/>
            <person name="Sun W.H."/>
            <person name="Chen J."/>
            <person name="Chen Y.Q."/>
            <person name="Ai Y."/>
            <person name="Zhai J.W."/>
            <person name="Wu S.S."/>
            <person name="Zhou Z."/>
            <person name="Hsiao Y.Y."/>
            <person name="Wu W.L."/>
            <person name="Chen Y.Y."/>
            <person name="Lin Y.F."/>
            <person name="Hsu J.L."/>
            <person name="Li C.Y."/>
            <person name="Wang Z.W."/>
            <person name="Zhao X."/>
            <person name="Zhong W.Y."/>
            <person name="Ma X.K."/>
            <person name="Ma L."/>
            <person name="Huang J."/>
            <person name="Chen G.Z."/>
            <person name="Huang M.Z."/>
            <person name="Huang L."/>
            <person name="Peng D.H."/>
            <person name="Luo Y.B."/>
            <person name="Zou S.Q."/>
            <person name="Chen S.P."/>
            <person name="Lan S."/>
            <person name="Tsai W.C."/>
            <person name="Van de Peer Y."/>
            <person name="Liu Z.J."/>
        </authorList>
    </citation>
    <scope>NUCLEOTIDE SEQUENCE [LARGE SCALE GENOMIC DNA]</scope>
    <source>
        <strain evidence="15">Lor288</strain>
    </source>
</reference>
<dbReference type="PROSITE" id="PS50011">
    <property type="entry name" value="PROTEIN_KINASE_DOM"/>
    <property type="match status" value="1"/>
</dbReference>
<dbReference type="InterPro" id="IPR047117">
    <property type="entry name" value="PERK1-13-like"/>
</dbReference>
<evidence type="ECO:0000259" key="14">
    <source>
        <dbReference type="PROSITE" id="PS50011"/>
    </source>
</evidence>
<evidence type="ECO:0000256" key="12">
    <source>
        <dbReference type="PROSITE-ProRule" id="PRU10141"/>
    </source>
</evidence>
<dbReference type="Gene3D" id="1.10.510.10">
    <property type="entry name" value="Transferase(Phosphotransferase) domain 1"/>
    <property type="match status" value="1"/>
</dbReference>
<evidence type="ECO:0000256" key="6">
    <source>
        <dbReference type="ARBA" id="ARBA00022741"/>
    </source>
</evidence>
<keyword evidence="6 12" id="KW-0547">Nucleotide-binding</keyword>
<dbReference type="EMBL" id="JBBWWR010000005">
    <property type="protein sequence ID" value="KAK8967072.1"/>
    <property type="molecule type" value="Genomic_DNA"/>
</dbReference>
<sequence>MILAVALGVSAAALSLVGVLYLLLYYRRRHINTSRTSEISSSPPSLQAEHSIEFSVQEGGSHPSGLRGVWHFSLEELNLATKNFSDVNLIGHGTFGEAYKGLLQDGTIVAVKKRQAVPSQKFIEEVVHLASIRHRNLVSLLGYCQESDMQMLIYDYIPNGGVSTHLYGASQESANKLEFKHRLSIAYGAAKGLDHLHSLSSPLVHMNFRTTNVLVDEDFISKVADPGVRMLLQRVDGVGSSRTTLDDPFIDPEMKELGRFSKKSDVYSFGVFLVELVSGREIGSEKSARKWVQNYEGLGEISDLVDQRMSANFTSECMNDFLQLIAWCLNASGERRPAMSYVASELERIRRKEMSLTTIMGEGTDTVTLGSQLFK</sequence>
<evidence type="ECO:0000256" key="4">
    <source>
        <dbReference type="ARBA" id="ARBA00022679"/>
    </source>
</evidence>
<organism evidence="15 16">
    <name type="scientific">Platanthera guangdongensis</name>
    <dbReference type="NCBI Taxonomy" id="2320717"/>
    <lineage>
        <taxon>Eukaryota</taxon>
        <taxon>Viridiplantae</taxon>
        <taxon>Streptophyta</taxon>
        <taxon>Embryophyta</taxon>
        <taxon>Tracheophyta</taxon>
        <taxon>Spermatophyta</taxon>
        <taxon>Magnoliopsida</taxon>
        <taxon>Liliopsida</taxon>
        <taxon>Asparagales</taxon>
        <taxon>Orchidaceae</taxon>
        <taxon>Orchidoideae</taxon>
        <taxon>Orchideae</taxon>
        <taxon>Orchidinae</taxon>
        <taxon>Platanthera</taxon>
    </lineage>
</organism>
<keyword evidence="8 13" id="KW-1133">Transmembrane helix</keyword>
<dbReference type="PROSITE" id="PS00107">
    <property type="entry name" value="PROTEIN_KINASE_ATP"/>
    <property type="match status" value="1"/>
</dbReference>
<evidence type="ECO:0000256" key="3">
    <source>
        <dbReference type="ARBA" id="ARBA00022527"/>
    </source>
</evidence>
<evidence type="ECO:0000256" key="2">
    <source>
        <dbReference type="ARBA" id="ARBA00012513"/>
    </source>
</evidence>
<evidence type="ECO:0000256" key="8">
    <source>
        <dbReference type="ARBA" id="ARBA00022989"/>
    </source>
</evidence>
<evidence type="ECO:0000256" key="9">
    <source>
        <dbReference type="ARBA" id="ARBA00023136"/>
    </source>
</evidence>
<evidence type="ECO:0000256" key="5">
    <source>
        <dbReference type="ARBA" id="ARBA00022692"/>
    </source>
</evidence>
<keyword evidence="3" id="KW-0723">Serine/threonine-protein kinase</keyword>
<keyword evidence="4" id="KW-0808">Transferase</keyword>
<keyword evidence="5 13" id="KW-0812">Transmembrane</keyword>
<protein>
    <recommendedName>
        <fullName evidence="2">non-specific serine/threonine protein kinase</fullName>
        <ecNumber evidence="2">2.7.11.1</ecNumber>
    </recommendedName>
</protein>
<dbReference type="EC" id="2.7.11.1" evidence="2"/>
<dbReference type="PANTHER" id="PTHR47982">
    <property type="entry name" value="PROLINE-RICH RECEPTOR-LIKE PROTEIN KINASE PERK4"/>
    <property type="match status" value="1"/>
</dbReference>
<evidence type="ECO:0000313" key="15">
    <source>
        <dbReference type="EMBL" id="KAK8967072.1"/>
    </source>
</evidence>
<evidence type="ECO:0000256" key="11">
    <source>
        <dbReference type="ARBA" id="ARBA00048679"/>
    </source>
</evidence>
<comment type="subcellular location">
    <subcellularLocation>
        <location evidence="1">Cell membrane</location>
        <topology evidence="1">Single-pass membrane protein</topology>
    </subcellularLocation>
</comment>
<dbReference type="InterPro" id="IPR017441">
    <property type="entry name" value="Protein_kinase_ATP_BS"/>
</dbReference>
<evidence type="ECO:0000256" key="13">
    <source>
        <dbReference type="SAM" id="Phobius"/>
    </source>
</evidence>
<evidence type="ECO:0000256" key="10">
    <source>
        <dbReference type="ARBA" id="ARBA00047899"/>
    </source>
</evidence>
<keyword evidence="16" id="KW-1185">Reference proteome</keyword>
<comment type="catalytic activity">
    <reaction evidence="11">
        <text>L-seryl-[protein] + ATP = O-phospho-L-seryl-[protein] + ADP + H(+)</text>
        <dbReference type="Rhea" id="RHEA:17989"/>
        <dbReference type="Rhea" id="RHEA-COMP:9863"/>
        <dbReference type="Rhea" id="RHEA-COMP:11604"/>
        <dbReference type="ChEBI" id="CHEBI:15378"/>
        <dbReference type="ChEBI" id="CHEBI:29999"/>
        <dbReference type="ChEBI" id="CHEBI:30616"/>
        <dbReference type="ChEBI" id="CHEBI:83421"/>
        <dbReference type="ChEBI" id="CHEBI:456216"/>
        <dbReference type="EC" id="2.7.11.1"/>
    </reaction>
</comment>
<dbReference type="SUPFAM" id="SSF56112">
    <property type="entry name" value="Protein kinase-like (PK-like)"/>
    <property type="match status" value="1"/>
</dbReference>
<comment type="catalytic activity">
    <reaction evidence="10">
        <text>L-threonyl-[protein] + ATP = O-phospho-L-threonyl-[protein] + ADP + H(+)</text>
        <dbReference type="Rhea" id="RHEA:46608"/>
        <dbReference type="Rhea" id="RHEA-COMP:11060"/>
        <dbReference type="Rhea" id="RHEA-COMP:11605"/>
        <dbReference type="ChEBI" id="CHEBI:15378"/>
        <dbReference type="ChEBI" id="CHEBI:30013"/>
        <dbReference type="ChEBI" id="CHEBI:30616"/>
        <dbReference type="ChEBI" id="CHEBI:61977"/>
        <dbReference type="ChEBI" id="CHEBI:456216"/>
        <dbReference type="EC" id="2.7.11.1"/>
    </reaction>
</comment>
<dbReference type="InterPro" id="IPR001245">
    <property type="entry name" value="Ser-Thr/Tyr_kinase_cat_dom"/>
</dbReference>
<dbReference type="InterPro" id="IPR011009">
    <property type="entry name" value="Kinase-like_dom_sf"/>
</dbReference>
<dbReference type="Pfam" id="PF07714">
    <property type="entry name" value="PK_Tyr_Ser-Thr"/>
    <property type="match status" value="1"/>
</dbReference>
<evidence type="ECO:0000256" key="1">
    <source>
        <dbReference type="ARBA" id="ARBA00004162"/>
    </source>
</evidence>
<evidence type="ECO:0000313" key="16">
    <source>
        <dbReference type="Proteomes" id="UP001412067"/>
    </source>
</evidence>
<feature type="domain" description="Protein kinase" evidence="14">
    <location>
        <begin position="84"/>
        <end position="349"/>
    </location>
</feature>
<feature type="transmembrane region" description="Helical" evidence="13">
    <location>
        <begin position="6"/>
        <end position="26"/>
    </location>
</feature>
<accession>A0ABR2MT99</accession>
<keyword evidence="3" id="KW-0418">Kinase</keyword>
<evidence type="ECO:0000256" key="7">
    <source>
        <dbReference type="ARBA" id="ARBA00022840"/>
    </source>
</evidence>